<keyword evidence="4" id="KW-1185">Reference proteome</keyword>
<dbReference type="InterPro" id="IPR028994">
    <property type="entry name" value="Integrin_alpha_N"/>
</dbReference>
<dbReference type="Pfam" id="PF12256">
    <property type="entry name" value="TcdB_toxin_midN"/>
    <property type="match status" value="1"/>
</dbReference>
<accession>A0A849VNS5</accession>
<dbReference type="AlphaFoldDB" id="A0A849VNS5"/>
<feature type="non-terminal residue" evidence="3">
    <location>
        <position position="805"/>
    </location>
</feature>
<dbReference type="Proteomes" id="UP000586305">
    <property type="component" value="Unassembled WGS sequence"/>
</dbReference>
<reference evidence="3 4" key="1">
    <citation type="submission" date="2020-04" db="EMBL/GenBank/DDBJ databases">
        <title>Pseudoalteromonas caenipelagi sp. nov., isolated from a tidal flat.</title>
        <authorList>
            <person name="Park S."/>
            <person name="Yoon J.-H."/>
        </authorList>
    </citation>
    <scope>NUCLEOTIDE SEQUENCE [LARGE SCALE GENOMIC DNA]</scope>
    <source>
        <strain evidence="3 4">JBTF-M23</strain>
    </source>
</reference>
<protein>
    <recommendedName>
        <fullName evidence="2">Insecticide toxin TcdB middle/N-terminal domain-containing protein</fullName>
    </recommendedName>
</protein>
<dbReference type="InterPro" id="IPR013517">
    <property type="entry name" value="FG-GAP"/>
</dbReference>
<evidence type="ECO:0000313" key="3">
    <source>
        <dbReference type="EMBL" id="NOU53197.1"/>
    </source>
</evidence>
<dbReference type="InterPro" id="IPR022045">
    <property type="entry name" value="TcdB_toxin_mid/N"/>
</dbReference>
<name>A0A849VNS5_9GAMM</name>
<evidence type="ECO:0000313" key="4">
    <source>
        <dbReference type="Proteomes" id="UP000586305"/>
    </source>
</evidence>
<dbReference type="EMBL" id="JABBPG010000021">
    <property type="protein sequence ID" value="NOU53197.1"/>
    <property type="molecule type" value="Genomic_DNA"/>
</dbReference>
<dbReference type="Gene3D" id="2.130.10.130">
    <property type="entry name" value="Integrin alpha, N-terminal"/>
    <property type="match status" value="1"/>
</dbReference>
<organism evidence="3 4">
    <name type="scientific">Pseudoalteromonas caenipelagi</name>
    <dbReference type="NCBI Taxonomy" id="2726988"/>
    <lineage>
        <taxon>Bacteria</taxon>
        <taxon>Pseudomonadati</taxon>
        <taxon>Pseudomonadota</taxon>
        <taxon>Gammaproteobacteria</taxon>
        <taxon>Alteromonadales</taxon>
        <taxon>Pseudoalteromonadaceae</taxon>
        <taxon>Pseudoalteromonas</taxon>
    </lineage>
</organism>
<gene>
    <name evidence="3" type="ORF">HG263_22100</name>
</gene>
<feature type="non-terminal residue" evidence="3">
    <location>
        <position position="1"/>
    </location>
</feature>
<proteinExistence type="predicted"/>
<dbReference type="RefSeq" id="WP_171628228.1">
    <property type="nucleotide sequence ID" value="NZ_JABBPG010000021.1"/>
</dbReference>
<evidence type="ECO:0000256" key="1">
    <source>
        <dbReference type="ARBA" id="ARBA00022729"/>
    </source>
</evidence>
<dbReference type="SUPFAM" id="SSF69318">
    <property type="entry name" value="Integrin alpha N-terminal domain"/>
    <property type="match status" value="1"/>
</dbReference>
<keyword evidence="1" id="KW-0732">Signal</keyword>
<dbReference type="Pfam" id="PF13517">
    <property type="entry name" value="FG-GAP_3"/>
    <property type="match status" value="2"/>
</dbReference>
<feature type="domain" description="Insecticide toxin TcdB middle/N-terminal" evidence="2">
    <location>
        <begin position="642"/>
        <end position="797"/>
    </location>
</feature>
<sequence length="805" mass="88649">GSGGIQPQLGLSYSSSNKRMGAAGIGWSLAGMSSITRCGKSHFYDDLGSDYVRDVQLDSSDAFCVDGQRLIEVVGGVYRTEQDSFTEYELIGSLASITGFKATTKSGETHYYGNLNSSTSAIQYVSSALTDNRAVANTWLRSSIVDTHENTIRYKYTSPINDINKEALLSSIEYGVTKVELNYQTTDEPLYGYRFGAPYQRTHVIDSVVISNNSNEIRKYDLTYEDNEAARYLGKVEVCQFNRCAYPLNFNWPNDALLSGALVYSESRKRTVGLGKPEYLNALVTADLDGDGHSDLVSYNGKGTWRVTYGDNLGYDSIALPSQDEDYRPKAIASDFNGDGRADVLVSSKSSSGVFKWYLLHQEGEVTTSTECTTTYEDIDFGEFKPITTCYPKTQVGELIYDEITALAGENKNIQPADIDGDGLLDLAYVSGYDYVFYRLNTLSKTGVVGFDTSKAALRISDVKSPLYDKTDAEGRRPSLSFSDANWGDVNGDGLSDIIVEVEVGVVDEEDGPELEGAELHYAINQGNGHFTPVYTGLVEDDSDGFENVQLIDFNGDGLQDLLYHNFGKWYVAQSNGAGFEPVKDVFGEAVAAKDVMAVNLDKDFKTEIISFKNPRAPRVYKFDAKENSFVDVTGLGFVREDSDTVKDSFQAGDFNGDGAIDFMRVRYEQDNVTGHIFEYNSSYVLERTITGIRSRAGDTNIGYRPLTDDEVYEGRVEAQFPIISASGAAYVVSKVISTNPISGLNGHNKTASVTYKYANMAFHGQGRGYLGFGKLTTIDSRDDDYDMVTETVYHQGFDEDETGV</sequence>
<evidence type="ECO:0000259" key="2">
    <source>
        <dbReference type="Pfam" id="PF12256"/>
    </source>
</evidence>
<comment type="caution">
    <text evidence="3">The sequence shown here is derived from an EMBL/GenBank/DDBJ whole genome shotgun (WGS) entry which is preliminary data.</text>
</comment>
<dbReference type="PANTHER" id="PTHR46580">
    <property type="entry name" value="SENSOR KINASE-RELATED"/>
    <property type="match status" value="1"/>
</dbReference>